<dbReference type="InterPro" id="IPR050109">
    <property type="entry name" value="HTH-type_TetR-like_transc_reg"/>
</dbReference>
<evidence type="ECO:0000256" key="2">
    <source>
        <dbReference type="ARBA" id="ARBA00023125"/>
    </source>
</evidence>
<proteinExistence type="predicted"/>
<dbReference type="Gene3D" id="1.10.357.10">
    <property type="entry name" value="Tetracycline Repressor, domain 2"/>
    <property type="match status" value="1"/>
</dbReference>
<evidence type="ECO:0000256" key="4">
    <source>
        <dbReference type="PROSITE-ProRule" id="PRU00335"/>
    </source>
</evidence>
<dbReference type="InterPro" id="IPR001647">
    <property type="entry name" value="HTH_TetR"/>
</dbReference>
<evidence type="ECO:0000256" key="5">
    <source>
        <dbReference type="SAM" id="MobiDB-lite"/>
    </source>
</evidence>
<evidence type="ECO:0000256" key="1">
    <source>
        <dbReference type="ARBA" id="ARBA00023015"/>
    </source>
</evidence>
<dbReference type="SUPFAM" id="SSF48498">
    <property type="entry name" value="Tetracyclin repressor-like, C-terminal domain"/>
    <property type="match status" value="1"/>
</dbReference>
<sequence length="228" mass="25311">MERQRWTDTAETRRSGADSSARDERRAAIVDAAIAAIAEHGPDALTGQIADRAGLNRTHFYRHFASKAELDWAVAKRAHLEITERIRAALVVDGTPLDAIRAPIVAHVGWADEHPNLYRFLLGRNYYRGKDMPRIGGSAFAAEISAAAVRYIPRFDADPVAADRLVVALLGLIDATVQWWLSYRDTSRAELVELLTTQAWLLIDHHLRTVGVVLDPNSPLERSATLSE</sequence>
<feature type="domain" description="HTH tetR-type" evidence="6">
    <location>
        <begin position="23"/>
        <end position="82"/>
    </location>
</feature>
<dbReference type="RefSeq" id="WP_138455023.1">
    <property type="nucleotide sequence ID" value="NZ_VBUU01000002.1"/>
</dbReference>
<comment type="caution">
    <text evidence="7">The sequence shown here is derived from an EMBL/GenBank/DDBJ whole genome shotgun (WGS) entry which is preliminary data.</text>
</comment>
<feature type="region of interest" description="Disordered" evidence="5">
    <location>
        <begin position="1"/>
        <end position="23"/>
    </location>
</feature>
<dbReference type="PANTHER" id="PTHR30055">
    <property type="entry name" value="HTH-TYPE TRANSCRIPTIONAL REGULATOR RUTR"/>
    <property type="match status" value="1"/>
</dbReference>
<dbReference type="SUPFAM" id="SSF46689">
    <property type="entry name" value="Homeodomain-like"/>
    <property type="match status" value="1"/>
</dbReference>
<dbReference type="GO" id="GO:0003700">
    <property type="term" value="F:DNA-binding transcription factor activity"/>
    <property type="evidence" value="ECO:0007669"/>
    <property type="project" value="TreeGrafter"/>
</dbReference>
<keyword evidence="3" id="KW-0804">Transcription</keyword>
<keyword evidence="2 4" id="KW-0238">DNA-binding</keyword>
<accession>A0A5R8PKJ2</accession>
<reference evidence="7 8" key="1">
    <citation type="submission" date="2019-05" db="EMBL/GenBank/DDBJ databases">
        <title>Genomes sequences of two Nocardia cyriacigeorgica environmental isolates, type strains Nocardia asteroides ATCC 19247 and Nocardia cyriacigeorgica DSM 44484.</title>
        <authorList>
            <person name="Vautrin F."/>
            <person name="Bergeron E."/>
            <person name="Dubost A."/>
            <person name="Abrouk D."/>
            <person name="Rodriguez Nava V."/>
            <person name="Pujic P."/>
        </authorList>
    </citation>
    <scope>NUCLEOTIDE SEQUENCE [LARGE SCALE GENOMIC DNA]</scope>
    <source>
        <strain evidence="7 8">EML 1456</strain>
    </source>
</reference>
<feature type="DNA-binding region" description="H-T-H motif" evidence="4">
    <location>
        <begin position="45"/>
        <end position="64"/>
    </location>
</feature>
<dbReference type="InterPro" id="IPR009057">
    <property type="entry name" value="Homeodomain-like_sf"/>
</dbReference>
<dbReference type="InterPro" id="IPR036271">
    <property type="entry name" value="Tet_transcr_reg_TetR-rel_C_sf"/>
</dbReference>
<dbReference type="PRINTS" id="PR00455">
    <property type="entry name" value="HTHTETR"/>
</dbReference>
<gene>
    <name evidence="7" type="ORF">FEK35_04040</name>
</gene>
<dbReference type="PANTHER" id="PTHR30055:SF234">
    <property type="entry name" value="HTH-TYPE TRANSCRIPTIONAL REGULATOR BETI"/>
    <property type="match status" value="1"/>
</dbReference>
<evidence type="ECO:0000313" key="8">
    <source>
        <dbReference type="Proteomes" id="UP000308349"/>
    </source>
</evidence>
<protein>
    <submittedName>
        <fullName evidence="7">TetR/AcrR family transcriptional regulator</fullName>
    </submittedName>
</protein>
<organism evidence="7 8">
    <name type="scientific">Nocardia cyriacigeorgica</name>
    <dbReference type="NCBI Taxonomy" id="135487"/>
    <lineage>
        <taxon>Bacteria</taxon>
        <taxon>Bacillati</taxon>
        <taxon>Actinomycetota</taxon>
        <taxon>Actinomycetes</taxon>
        <taxon>Mycobacteriales</taxon>
        <taxon>Nocardiaceae</taxon>
        <taxon>Nocardia</taxon>
    </lineage>
</organism>
<dbReference type="GO" id="GO:0000976">
    <property type="term" value="F:transcription cis-regulatory region binding"/>
    <property type="evidence" value="ECO:0007669"/>
    <property type="project" value="TreeGrafter"/>
</dbReference>
<evidence type="ECO:0000256" key="3">
    <source>
        <dbReference type="ARBA" id="ARBA00023163"/>
    </source>
</evidence>
<dbReference type="Pfam" id="PF00440">
    <property type="entry name" value="TetR_N"/>
    <property type="match status" value="1"/>
</dbReference>
<dbReference type="AlphaFoldDB" id="A0A5R8PKJ2"/>
<evidence type="ECO:0000259" key="6">
    <source>
        <dbReference type="PROSITE" id="PS50977"/>
    </source>
</evidence>
<evidence type="ECO:0000313" key="7">
    <source>
        <dbReference type="EMBL" id="TLG16438.1"/>
    </source>
</evidence>
<dbReference type="OrthoDB" id="4542604at2"/>
<name>A0A5R8PKJ2_9NOCA</name>
<dbReference type="PROSITE" id="PS50977">
    <property type="entry name" value="HTH_TETR_2"/>
    <property type="match status" value="1"/>
</dbReference>
<dbReference type="EMBL" id="VBUU01000002">
    <property type="protein sequence ID" value="TLG16438.1"/>
    <property type="molecule type" value="Genomic_DNA"/>
</dbReference>
<keyword evidence="1" id="KW-0805">Transcription regulation</keyword>
<dbReference type="Proteomes" id="UP000308349">
    <property type="component" value="Unassembled WGS sequence"/>
</dbReference>